<organism evidence="1">
    <name type="scientific">Oryza meridionalis</name>
    <dbReference type="NCBI Taxonomy" id="40149"/>
    <lineage>
        <taxon>Eukaryota</taxon>
        <taxon>Viridiplantae</taxon>
        <taxon>Streptophyta</taxon>
        <taxon>Embryophyta</taxon>
        <taxon>Tracheophyta</taxon>
        <taxon>Spermatophyta</taxon>
        <taxon>Magnoliopsida</taxon>
        <taxon>Liliopsida</taxon>
        <taxon>Poales</taxon>
        <taxon>Poaceae</taxon>
        <taxon>BOP clade</taxon>
        <taxon>Oryzoideae</taxon>
        <taxon>Oryzeae</taxon>
        <taxon>Oryzinae</taxon>
        <taxon>Oryza</taxon>
    </lineage>
</organism>
<keyword evidence="2" id="KW-1185">Reference proteome</keyword>
<dbReference type="InterPro" id="IPR038971">
    <property type="entry name" value="SMR11/SMR16"/>
</dbReference>
<reference evidence="1" key="2">
    <citation type="submission" date="2018-05" db="EMBL/GenBank/DDBJ databases">
        <title>OmerRS3 (Oryza meridionalis Reference Sequence Version 3).</title>
        <authorList>
            <person name="Zhang J."/>
            <person name="Kudrna D."/>
            <person name="Lee S."/>
            <person name="Talag J."/>
            <person name="Welchert J."/>
            <person name="Wing R.A."/>
        </authorList>
    </citation>
    <scope>NUCLEOTIDE SEQUENCE [LARGE SCALE GENOMIC DNA]</scope>
    <source>
        <strain evidence="1">cv. OR44</strain>
    </source>
</reference>
<dbReference type="PANTHER" id="PTHR36310:SF1">
    <property type="entry name" value="CYCLIN-DEPENDENT PROTEIN KINASE INHIBITOR SMR11"/>
    <property type="match status" value="1"/>
</dbReference>
<dbReference type="Proteomes" id="UP000008021">
    <property type="component" value="Chromosome 11"/>
</dbReference>
<dbReference type="PANTHER" id="PTHR36310">
    <property type="entry name" value="CYCLIN-DEPENDENT PROTEIN KINASE INHIBITOR SMR11"/>
    <property type="match status" value="1"/>
</dbReference>
<dbReference type="AlphaFoldDB" id="A0A0E0F202"/>
<evidence type="ECO:0000313" key="1">
    <source>
        <dbReference type="EnsemblPlants" id="OMERI11G01710.1"/>
    </source>
</evidence>
<reference evidence="1" key="1">
    <citation type="submission" date="2015-04" db="UniProtKB">
        <authorList>
            <consortium name="EnsemblPlants"/>
        </authorList>
    </citation>
    <scope>IDENTIFICATION</scope>
</reference>
<dbReference type="EnsemblPlants" id="OMERI11G01710.1">
    <property type="protein sequence ID" value="OMERI11G01710.1"/>
    <property type="gene ID" value="OMERI11G01710"/>
</dbReference>
<protein>
    <submittedName>
        <fullName evidence="1">Uncharacterized protein</fullName>
    </submittedName>
</protein>
<dbReference type="HOGENOM" id="CLU_066575_0_0_1"/>
<dbReference type="STRING" id="40149.A0A0E0F202"/>
<proteinExistence type="predicted"/>
<name>A0A0E0F202_9ORYZ</name>
<sequence>MKTCFVLIGGIVLAAGALIPIPVGAAQTNLAPQSRCANKELLSGLLPLSSIGLDRKIHQGLDWIGFSFLKLQERLSPHYSQMDQGVDKNVTDNSLVSNCDFPVVKKLEKCVDEEVSVQSPFENKDTRSLGMVCDHENNKSGVAEVITPEKEAIESSSSINVADEDPLYGCQTPRESIFDPFAPGPEELACAPKKNVIKAPELPPRRQLSFDSGDYPVKRLSFEFDDAEEDDQFLERICKMFIDLIISNQALETTGKDLIETTGKDLIGSNSPGSCETPSSEPLLTGIADTCPDAPLRRPLKAVQLSPSICRKLDFDSVSPSCGHGVEKGLFN</sequence>
<accession>A0A0E0F202</accession>
<evidence type="ECO:0000313" key="2">
    <source>
        <dbReference type="Proteomes" id="UP000008021"/>
    </source>
</evidence>
<dbReference type="eggNOG" id="ENOG502RZCV">
    <property type="taxonomic scope" value="Eukaryota"/>
</dbReference>
<dbReference type="Gramene" id="OMERI11G01710.1">
    <property type="protein sequence ID" value="OMERI11G01710.1"/>
    <property type="gene ID" value="OMERI11G01710"/>
</dbReference>